<proteinExistence type="predicted"/>
<dbReference type="EMBL" id="PEZW01000028">
    <property type="protein sequence ID" value="PIS07336.1"/>
    <property type="molecule type" value="Genomic_DNA"/>
</dbReference>
<dbReference type="PANTHER" id="PTHR35788">
    <property type="entry name" value="EXPORTED PROTEIN-RELATED"/>
    <property type="match status" value="1"/>
</dbReference>
<feature type="domain" description="YoaR-like putative peptidoglycan binding" evidence="1">
    <location>
        <begin position="263"/>
        <end position="331"/>
    </location>
</feature>
<dbReference type="InterPro" id="IPR022029">
    <property type="entry name" value="YoaR-like_PG-bd"/>
</dbReference>
<evidence type="ECO:0000313" key="2">
    <source>
        <dbReference type="EMBL" id="PIS07336.1"/>
    </source>
</evidence>
<dbReference type="InterPro" id="IPR038054">
    <property type="entry name" value="LD_TPept-like_central_sf"/>
</dbReference>
<dbReference type="Proteomes" id="UP000231382">
    <property type="component" value="Unassembled WGS sequence"/>
</dbReference>
<dbReference type="Pfam" id="PF12229">
    <property type="entry name" value="PG_binding_4"/>
    <property type="match status" value="2"/>
</dbReference>
<dbReference type="Pfam" id="PF04294">
    <property type="entry name" value="VanW"/>
    <property type="match status" value="1"/>
</dbReference>
<dbReference type="InterPro" id="IPR007391">
    <property type="entry name" value="Vancomycin_resist_VanW"/>
</dbReference>
<evidence type="ECO:0000313" key="3">
    <source>
        <dbReference type="Proteomes" id="UP000231382"/>
    </source>
</evidence>
<reference evidence="3" key="1">
    <citation type="submission" date="2017-09" db="EMBL/GenBank/DDBJ databases">
        <title>Depth-based differentiation of microbial function through sediment-hosted aquifers and enrichment of novel symbionts in the deep terrestrial subsurface.</title>
        <authorList>
            <person name="Probst A.J."/>
            <person name="Ladd B."/>
            <person name="Jarett J.K."/>
            <person name="Geller-Mcgrath D.E."/>
            <person name="Sieber C.M.K."/>
            <person name="Emerson J.B."/>
            <person name="Anantharaman K."/>
            <person name="Thomas B.C."/>
            <person name="Malmstrom R."/>
            <person name="Stieglmeier M."/>
            <person name="Klingl A."/>
            <person name="Woyke T."/>
            <person name="Ryan C.M."/>
            <person name="Banfield J.F."/>
        </authorList>
    </citation>
    <scope>NUCLEOTIDE SEQUENCE [LARGE SCALE GENOMIC DNA]</scope>
</reference>
<dbReference type="InterPro" id="IPR052913">
    <property type="entry name" value="Glycopeptide_resist_protein"/>
</dbReference>
<sequence length="605" mass="65781">MKIRHKFFKRKSVKITLLAVGAFLVLVLLSFAIYSISFNSKVYRNQYLGETKLSGLSRTDLTTLIKKRIAKTSGSTLTLKNSDSGKTYEINPAEIGLNYDVDATVAVIWSGGRNKSAVTALKEQIKTVFTRSDHSAVYTLNSDALDQKIIAIAAELDHPEKDYSIYYSDEKFQLSTDRTAGERVDQSEISRQIKNQVSKIKISEYSFSLEKYQPQIAEENAKRALSDANKILAGGDLTLKSGAADFTADADTLGGFIISQPNNDDLNLVLNTERVKNFVSQLATSIDVVPRDAKLTISDGKVGVFQLSQAGKTLDQVKTITDIQSALFARINDSAVVDAGLINLTIATKQADVTSDDISTYGITEVVGSGTTSFYNSPSNRVHNITIGTAAINGVLLKPGETFSTLGHLGKIDASTGYLPELVIKNDKTVPDFGGGLCQVSTTLFRASMNSGMKITERRNHAYRVSYYEPPAGMDATIFDPSPDFKFVNNFSSYILIQSQIVGTKLTFTFYGTKDGRSVTMSTPVVSNYVEPPPPVETASDTLQPGEKKLVGHSHQGATTDFQYTVKATDGTVLQDKGFHSVYTAIAEQWLVGPPAPTETPPPTP</sequence>
<protein>
    <recommendedName>
        <fullName evidence="1">YoaR-like putative peptidoglycan binding domain-containing protein</fullName>
    </recommendedName>
</protein>
<name>A0A2H0W5H2_9BACT</name>
<feature type="domain" description="YoaR-like putative peptidoglycan binding" evidence="1">
    <location>
        <begin position="88"/>
        <end position="199"/>
    </location>
</feature>
<gene>
    <name evidence="2" type="ORF">COT78_04235</name>
</gene>
<dbReference type="Gene3D" id="3.10.20.800">
    <property type="match status" value="1"/>
</dbReference>
<comment type="caution">
    <text evidence="2">The sequence shown here is derived from an EMBL/GenBank/DDBJ whole genome shotgun (WGS) entry which is preliminary data.</text>
</comment>
<accession>A0A2H0W5H2</accession>
<dbReference type="AlphaFoldDB" id="A0A2H0W5H2"/>
<dbReference type="PANTHER" id="PTHR35788:SF1">
    <property type="entry name" value="EXPORTED PROTEIN"/>
    <property type="match status" value="1"/>
</dbReference>
<evidence type="ECO:0000259" key="1">
    <source>
        <dbReference type="Pfam" id="PF12229"/>
    </source>
</evidence>
<organism evidence="2 3">
    <name type="scientific">Candidatus Berkelbacteria bacterium CG10_big_fil_rev_8_21_14_0_10_43_13</name>
    <dbReference type="NCBI Taxonomy" id="1974514"/>
    <lineage>
        <taxon>Bacteria</taxon>
        <taxon>Candidatus Berkelbacteria</taxon>
    </lineage>
</organism>